<name>A0A317XJH0_9BASI</name>
<keyword evidence="3" id="KW-1185">Reference proteome</keyword>
<evidence type="ECO:0000313" key="2">
    <source>
        <dbReference type="EMBL" id="PWY98221.1"/>
    </source>
</evidence>
<reference evidence="2 3" key="1">
    <citation type="journal article" date="2018" name="Mol. Biol. Evol.">
        <title>Broad Genomic Sampling Reveals a Smut Pathogenic Ancestry of the Fungal Clade Ustilaginomycotina.</title>
        <authorList>
            <person name="Kijpornyongpan T."/>
            <person name="Mondo S.J."/>
            <person name="Barry K."/>
            <person name="Sandor L."/>
            <person name="Lee J."/>
            <person name="Lipzen A."/>
            <person name="Pangilinan J."/>
            <person name="LaButti K."/>
            <person name="Hainaut M."/>
            <person name="Henrissat B."/>
            <person name="Grigoriev I.V."/>
            <person name="Spatafora J.W."/>
            <person name="Aime M.C."/>
        </authorList>
    </citation>
    <scope>NUCLEOTIDE SEQUENCE [LARGE SCALE GENOMIC DNA]</scope>
    <source>
        <strain evidence="2 3">MCA 3645</strain>
    </source>
</reference>
<feature type="transmembrane region" description="Helical" evidence="1">
    <location>
        <begin position="48"/>
        <end position="69"/>
    </location>
</feature>
<keyword evidence="1" id="KW-0472">Membrane</keyword>
<dbReference type="Proteomes" id="UP000246740">
    <property type="component" value="Unassembled WGS sequence"/>
</dbReference>
<dbReference type="AlphaFoldDB" id="A0A317XJH0"/>
<organism evidence="2 3">
    <name type="scientific">Testicularia cyperi</name>
    <dbReference type="NCBI Taxonomy" id="1882483"/>
    <lineage>
        <taxon>Eukaryota</taxon>
        <taxon>Fungi</taxon>
        <taxon>Dikarya</taxon>
        <taxon>Basidiomycota</taxon>
        <taxon>Ustilaginomycotina</taxon>
        <taxon>Ustilaginomycetes</taxon>
        <taxon>Ustilaginales</taxon>
        <taxon>Anthracoideaceae</taxon>
        <taxon>Testicularia</taxon>
    </lineage>
</organism>
<keyword evidence="1" id="KW-0812">Transmembrane</keyword>
<proteinExistence type="predicted"/>
<keyword evidence="1" id="KW-1133">Transmembrane helix</keyword>
<evidence type="ECO:0000313" key="3">
    <source>
        <dbReference type="Proteomes" id="UP000246740"/>
    </source>
</evidence>
<gene>
    <name evidence="2" type="ORF">BCV70DRAFT_35660</name>
</gene>
<feature type="transmembrane region" description="Helical" evidence="1">
    <location>
        <begin position="20"/>
        <end position="36"/>
    </location>
</feature>
<sequence>MTRTDVRRAKYTHHTTPFRVPAVTTFFFFLIHIPFLDPLLFPSLCLDAFPFAITRMTASLALSIGRFCVPRPQITSVNHRTSACVLEKKKKKPPDASLPD</sequence>
<evidence type="ECO:0000256" key="1">
    <source>
        <dbReference type="SAM" id="Phobius"/>
    </source>
</evidence>
<dbReference type="InParanoid" id="A0A317XJH0"/>
<accession>A0A317XJH0</accession>
<protein>
    <submittedName>
        <fullName evidence="2">Uncharacterized protein</fullName>
    </submittedName>
</protein>
<dbReference type="EMBL" id="KZ819199">
    <property type="protein sequence ID" value="PWY98221.1"/>
    <property type="molecule type" value="Genomic_DNA"/>
</dbReference>